<evidence type="ECO:0000313" key="1">
    <source>
        <dbReference type="EMBL" id="CAA0820920.1"/>
    </source>
</evidence>
<name>A0A9N7N2P1_STRHE</name>
<dbReference type="EMBL" id="CACSLK010020742">
    <property type="protein sequence ID" value="CAA0820920.1"/>
    <property type="molecule type" value="Genomic_DNA"/>
</dbReference>
<dbReference type="Proteomes" id="UP001153555">
    <property type="component" value="Unassembled WGS sequence"/>
</dbReference>
<dbReference type="Gene3D" id="2.130.10.80">
    <property type="entry name" value="Galactose oxidase/kelch, beta-propeller"/>
    <property type="match status" value="1"/>
</dbReference>
<sequence>MDTAAAQSIPVPESTKVCIVCSYCYSDKAVPSFAVMIADVQPEAGGDASDESVISIRPTFLIDGISFDDGLYNFCVLNSTLYMIEMGIHTIDHSLGGKSVYTYDLSRYLKDGGSNGGSGVCVDGEILYKDDMVAAPEMLYPKYLPFVTPTPDGKRIVVFSSTINMSFLNEDPNTGAPNAVDEDIDFEVYDPQNKAWRKLPSLRDYQLRTGSYYPDIEIQGFTFLTSSDMLFQMSEGIFVIDINMPEIGWHKQDSYLGAKRIPFEDRFFVIEDDKIQLCLDTSRAYDISPWAKTKYKEHLFDSSMASRFPTSYIALDANVGFGVRHSFRTDVAYDEDDLLVVHLQTALDMYTQIAYMLLDVSRYNLKKYKDDDMTKKKNKKKKKKEVVEGEDLEKKSFLNASSVDSFKFKLDTEPCWSFIPHCVSIIRA</sequence>
<dbReference type="OrthoDB" id="10327182at2759"/>
<proteinExistence type="predicted"/>
<gene>
    <name evidence="1" type="ORF">SHERM_18922</name>
</gene>
<dbReference type="AlphaFoldDB" id="A0A9N7N2P1"/>
<comment type="caution">
    <text evidence="1">The sequence shown here is derived from an EMBL/GenBank/DDBJ whole genome shotgun (WGS) entry which is preliminary data.</text>
</comment>
<keyword evidence="2" id="KW-1185">Reference proteome</keyword>
<dbReference type="InterPro" id="IPR037293">
    <property type="entry name" value="Gal_Oxidase_central_sf"/>
</dbReference>
<accession>A0A9N7N2P1</accession>
<organism evidence="1 2">
    <name type="scientific">Striga hermonthica</name>
    <name type="common">Purple witchweed</name>
    <name type="synonym">Buchnera hermonthica</name>
    <dbReference type="NCBI Taxonomy" id="68872"/>
    <lineage>
        <taxon>Eukaryota</taxon>
        <taxon>Viridiplantae</taxon>
        <taxon>Streptophyta</taxon>
        <taxon>Embryophyta</taxon>
        <taxon>Tracheophyta</taxon>
        <taxon>Spermatophyta</taxon>
        <taxon>Magnoliopsida</taxon>
        <taxon>eudicotyledons</taxon>
        <taxon>Gunneridae</taxon>
        <taxon>Pentapetalae</taxon>
        <taxon>asterids</taxon>
        <taxon>lamiids</taxon>
        <taxon>Lamiales</taxon>
        <taxon>Orobanchaceae</taxon>
        <taxon>Buchnereae</taxon>
        <taxon>Striga</taxon>
    </lineage>
</organism>
<evidence type="ECO:0000313" key="2">
    <source>
        <dbReference type="Proteomes" id="UP001153555"/>
    </source>
</evidence>
<protein>
    <submittedName>
        <fullName evidence="1">Uncharacterized protein</fullName>
    </submittedName>
</protein>
<reference evidence="1" key="1">
    <citation type="submission" date="2019-12" db="EMBL/GenBank/DDBJ databases">
        <authorList>
            <person name="Scholes J."/>
        </authorList>
    </citation>
    <scope>NUCLEOTIDE SEQUENCE</scope>
</reference>